<protein>
    <submittedName>
        <fullName evidence="1">Uncharacterized protein</fullName>
    </submittedName>
</protein>
<dbReference type="Proteomes" id="UP000236724">
    <property type="component" value="Unassembled WGS sequence"/>
</dbReference>
<accession>A0A1H6F755</accession>
<evidence type="ECO:0000313" key="1">
    <source>
        <dbReference type="EMBL" id="SEH05373.1"/>
    </source>
</evidence>
<dbReference type="AlphaFoldDB" id="A0A1H6F755"/>
<sequence length="271" mass="28207">MVTDKKELAKTNKTIITTPTAKPTGGSENKTFDNDTFKNFKTNDDVLKPITFQPLFDASNVDAAAASLDNLQGKMSFFQENAGIFSDAIGDAFSAMAGSIINSIDTGSVFLDAFVKSILNALTEIASAFIQQLILEKIFGVGKKAVDMGKASSNAIVIATNAAAAMGPAGPIALPGLIASQLAVVGGAFASIAAFAGGGIVDGSSYYGDKILARVNSGELILNTNQQKALYGQLQNGGGVSQVPYIAESRISGSDIKLVLSRQNKRDNRIS</sequence>
<proteinExistence type="predicted"/>
<evidence type="ECO:0000313" key="2">
    <source>
        <dbReference type="Proteomes" id="UP000236724"/>
    </source>
</evidence>
<organism evidence="1 2">
    <name type="scientific">Candidatus Venteria ishoeyi</name>
    <dbReference type="NCBI Taxonomy" id="1899563"/>
    <lineage>
        <taxon>Bacteria</taxon>
        <taxon>Pseudomonadati</taxon>
        <taxon>Pseudomonadota</taxon>
        <taxon>Gammaproteobacteria</taxon>
        <taxon>Thiotrichales</taxon>
        <taxon>Thiotrichaceae</taxon>
        <taxon>Venteria</taxon>
    </lineage>
</organism>
<dbReference type="EMBL" id="FMSV02000217">
    <property type="protein sequence ID" value="SEH05373.1"/>
    <property type="molecule type" value="Genomic_DNA"/>
</dbReference>
<keyword evidence="2" id="KW-1185">Reference proteome</keyword>
<name>A0A1H6F755_9GAMM</name>
<reference evidence="1 2" key="1">
    <citation type="submission" date="2016-10" db="EMBL/GenBank/DDBJ databases">
        <authorList>
            <person name="de Groot N.N."/>
        </authorList>
    </citation>
    <scope>NUCLEOTIDE SEQUENCE [LARGE SCALE GENOMIC DNA]</scope>
    <source>
        <strain evidence="1">MBHS1</strain>
    </source>
</reference>
<gene>
    <name evidence="1" type="ORF">MBHS_01226</name>
</gene>